<name>X0ZTH4_9ZZZZ</name>
<evidence type="ECO:0000256" key="10">
    <source>
        <dbReference type="ARBA" id="ARBA00048248"/>
    </source>
</evidence>
<dbReference type="GO" id="GO:0005829">
    <property type="term" value="C:cytosol"/>
    <property type="evidence" value="ECO:0007669"/>
    <property type="project" value="TreeGrafter"/>
</dbReference>
<dbReference type="InterPro" id="IPR002305">
    <property type="entry name" value="aa-tRNA-synth_Ic"/>
</dbReference>
<dbReference type="Pfam" id="PF00579">
    <property type="entry name" value="tRNA-synt_1b"/>
    <property type="match status" value="1"/>
</dbReference>
<dbReference type="CDD" id="cd00805">
    <property type="entry name" value="TyrRS_core"/>
    <property type="match status" value="1"/>
</dbReference>
<gene>
    <name evidence="11" type="ORF">S01H4_20091</name>
</gene>
<evidence type="ECO:0000256" key="2">
    <source>
        <dbReference type="ARBA" id="ARBA00013160"/>
    </source>
</evidence>
<comment type="caution">
    <text evidence="11">The sequence shown here is derived from an EMBL/GenBank/DDBJ whole genome shotgun (WGS) entry which is preliminary data.</text>
</comment>
<evidence type="ECO:0000256" key="8">
    <source>
        <dbReference type="ARBA" id="ARBA00022917"/>
    </source>
</evidence>
<dbReference type="GO" id="GO:0004831">
    <property type="term" value="F:tyrosine-tRNA ligase activity"/>
    <property type="evidence" value="ECO:0007669"/>
    <property type="project" value="UniProtKB-EC"/>
</dbReference>
<evidence type="ECO:0000256" key="5">
    <source>
        <dbReference type="ARBA" id="ARBA00022741"/>
    </source>
</evidence>
<proteinExistence type="predicted"/>
<comment type="subunit">
    <text evidence="1">Homodimer.</text>
</comment>
<sequence>MQRNIEKSLEIIKRGTAEIIPEAELINKLKEKRPLRIKLGIDASGPDIHLGFAVVLRKLRDFQECGHTAVLIVGDFTGMIGDPSERSKTRPQLTEKEIKKNMKNYAVQIYMILRKDRTEFRYNSEWLAKLPPSDIIRLASKITVARMLERDDFSKRYKSQQPIYIHEFLYPIFQAYDSVAVKADVEIGGTDQTFNFMIAREMMREMDMTPQVILTMPLLVGLDGKMKMSKSYGNYIGIMESPREMLGKAMSIPDELIESYFELALSYTKEQMNSIKKELEDKKTNPRDVKFRLAREIVSLYHNAKEAEK</sequence>
<dbReference type="InterPro" id="IPR014729">
    <property type="entry name" value="Rossmann-like_a/b/a_fold"/>
</dbReference>
<reference evidence="11" key="1">
    <citation type="journal article" date="2014" name="Front. Microbiol.">
        <title>High frequency of phylogenetically diverse reductive dehalogenase-homologous genes in deep subseafloor sedimentary metagenomes.</title>
        <authorList>
            <person name="Kawai M."/>
            <person name="Futagami T."/>
            <person name="Toyoda A."/>
            <person name="Takaki Y."/>
            <person name="Nishi S."/>
            <person name="Hori S."/>
            <person name="Arai W."/>
            <person name="Tsubouchi T."/>
            <person name="Morono Y."/>
            <person name="Uchiyama I."/>
            <person name="Ito T."/>
            <person name="Fujiyama A."/>
            <person name="Inagaki F."/>
            <person name="Takami H."/>
        </authorList>
    </citation>
    <scope>NUCLEOTIDE SEQUENCE</scope>
    <source>
        <strain evidence="11">Expedition CK06-06</strain>
    </source>
</reference>
<evidence type="ECO:0000256" key="6">
    <source>
        <dbReference type="ARBA" id="ARBA00022840"/>
    </source>
</evidence>
<protein>
    <recommendedName>
        <fullName evidence="2">tyrosine--tRNA ligase</fullName>
        <ecNumber evidence="2">6.1.1.1</ecNumber>
    </recommendedName>
</protein>
<organism evidence="11">
    <name type="scientific">marine sediment metagenome</name>
    <dbReference type="NCBI Taxonomy" id="412755"/>
    <lineage>
        <taxon>unclassified sequences</taxon>
        <taxon>metagenomes</taxon>
        <taxon>ecological metagenomes</taxon>
    </lineage>
</organism>
<dbReference type="GO" id="GO:0003723">
    <property type="term" value="F:RNA binding"/>
    <property type="evidence" value="ECO:0007669"/>
    <property type="project" value="UniProtKB-KW"/>
</dbReference>
<dbReference type="Gene3D" id="3.40.50.620">
    <property type="entry name" value="HUPs"/>
    <property type="match status" value="1"/>
</dbReference>
<dbReference type="GO" id="GO:0005524">
    <property type="term" value="F:ATP binding"/>
    <property type="evidence" value="ECO:0007669"/>
    <property type="project" value="UniProtKB-KW"/>
</dbReference>
<evidence type="ECO:0000256" key="7">
    <source>
        <dbReference type="ARBA" id="ARBA00022884"/>
    </source>
</evidence>
<evidence type="ECO:0000256" key="9">
    <source>
        <dbReference type="ARBA" id="ARBA00023146"/>
    </source>
</evidence>
<evidence type="ECO:0000256" key="4">
    <source>
        <dbReference type="ARBA" id="ARBA00022598"/>
    </source>
</evidence>
<dbReference type="NCBIfam" id="TIGR00234">
    <property type="entry name" value="tyrS"/>
    <property type="match status" value="1"/>
</dbReference>
<dbReference type="PANTHER" id="PTHR11766:SF1">
    <property type="entry name" value="TYROSINE--TRNA LIGASE"/>
    <property type="match status" value="1"/>
</dbReference>
<evidence type="ECO:0000313" key="11">
    <source>
        <dbReference type="EMBL" id="GAG61327.1"/>
    </source>
</evidence>
<evidence type="ECO:0000256" key="1">
    <source>
        <dbReference type="ARBA" id="ARBA00011738"/>
    </source>
</evidence>
<dbReference type="GO" id="GO:0006437">
    <property type="term" value="P:tyrosyl-tRNA aminoacylation"/>
    <property type="evidence" value="ECO:0007669"/>
    <property type="project" value="InterPro"/>
</dbReference>
<dbReference type="EMBL" id="BART01009006">
    <property type="protein sequence ID" value="GAG61327.1"/>
    <property type="molecule type" value="Genomic_DNA"/>
</dbReference>
<dbReference type="InterPro" id="IPR024088">
    <property type="entry name" value="Tyr-tRNA-ligase_bac-type"/>
</dbReference>
<dbReference type="Gene3D" id="1.10.240.10">
    <property type="entry name" value="Tyrosyl-Transfer RNA Synthetase"/>
    <property type="match status" value="1"/>
</dbReference>
<comment type="catalytic activity">
    <reaction evidence="10">
        <text>tRNA(Tyr) + L-tyrosine + ATP = L-tyrosyl-tRNA(Tyr) + AMP + diphosphate + H(+)</text>
        <dbReference type="Rhea" id="RHEA:10220"/>
        <dbReference type="Rhea" id="RHEA-COMP:9706"/>
        <dbReference type="Rhea" id="RHEA-COMP:9707"/>
        <dbReference type="ChEBI" id="CHEBI:15378"/>
        <dbReference type="ChEBI" id="CHEBI:30616"/>
        <dbReference type="ChEBI" id="CHEBI:33019"/>
        <dbReference type="ChEBI" id="CHEBI:58315"/>
        <dbReference type="ChEBI" id="CHEBI:78442"/>
        <dbReference type="ChEBI" id="CHEBI:78536"/>
        <dbReference type="ChEBI" id="CHEBI:456215"/>
        <dbReference type="EC" id="6.1.1.1"/>
    </reaction>
</comment>
<dbReference type="EC" id="6.1.1.1" evidence="2"/>
<dbReference type="FunFam" id="3.40.50.620:FF:000061">
    <property type="entry name" value="Tyrosine--tRNA ligase"/>
    <property type="match status" value="1"/>
</dbReference>
<keyword evidence="4" id="KW-0436">Ligase</keyword>
<dbReference type="InterPro" id="IPR002307">
    <property type="entry name" value="Tyr-tRNA-ligase"/>
</dbReference>
<dbReference type="SUPFAM" id="SSF52374">
    <property type="entry name" value="Nucleotidylyl transferase"/>
    <property type="match status" value="1"/>
</dbReference>
<dbReference type="AlphaFoldDB" id="X0ZTH4"/>
<dbReference type="PANTHER" id="PTHR11766">
    <property type="entry name" value="TYROSYL-TRNA SYNTHETASE"/>
    <property type="match status" value="1"/>
</dbReference>
<keyword evidence="9" id="KW-0030">Aminoacyl-tRNA synthetase</keyword>
<keyword evidence="5" id="KW-0547">Nucleotide-binding</keyword>
<dbReference type="PRINTS" id="PR01040">
    <property type="entry name" value="TRNASYNTHTYR"/>
</dbReference>
<accession>X0ZTH4</accession>
<keyword evidence="8" id="KW-0648">Protein biosynthesis</keyword>
<evidence type="ECO:0000256" key="3">
    <source>
        <dbReference type="ARBA" id="ARBA00022490"/>
    </source>
</evidence>
<keyword evidence="6" id="KW-0067">ATP-binding</keyword>
<keyword evidence="7" id="KW-0694">RNA-binding</keyword>
<keyword evidence="3" id="KW-0963">Cytoplasm</keyword>
<feature type="non-terminal residue" evidence="11">
    <location>
        <position position="309"/>
    </location>
</feature>